<dbReference type="EMBL" id="GBRH01228065">
    <property type="protein sequence ID" value="JAD69830.1"/>
    <property type="molecule type" value="Transcribed_RNA"/>
</dbReference>
<dbReference type="AlphaFoldDB" id="A0A0A9C8U8"/>
<organism evidence="1">
    <name type="scientific">Arundo donax</name>
    <name type="common">Giant reed</name>
    <name type="synonym">Donax arundinaceus</name>
    <dbReference type="NCBI Taxonomy" id="35708"/>
    <lineage>
        <taxon>Eukaryota</taxon>
        <taxon>Viridiplantae</taxon>
        <taxon>Streptophyta</taxon>
        <taxon>Embryophyta</taxon>
        <taxon>Tracheophyta</taxon>
        <taxon>Spermatophyta</taxon>
        <taxon>Magnoliopsida</taxon>
        <taxon>Liliopsida</taxon>
        <taxon>Poales</taxon>
        <taxon>Poaceae</taxon>
        <taxon>PACMAD clade</taxon>
        <taxon>Arundinoideae</taxon>
        <taxon>Arundineae</taxon>
        <taxon>Arundo</taxon>
    </lineage>
</organism>
<reference evidence="1" key="1">
    <citation type="submission" date="2014-09" db="EMBL/GenBank/DDBJ databases">
        <authorList>
            <person name="Magalhaes I.L.F."/>
            <person name="Oliveira U."/>
            <person name="Santos F.R."/>
            <person name="Vidigal T.H.D.A."/>
            <person name="Brescovit A.D."/>
            <person name="Santos A.J."/>
        </authorList>
    </citation>
    <scope>NUCLEOTIDE SEQUENCE</scope>
    <source>
        <tissue evidence="1">Shoot tissue taken approximately 20 cm above the soil surface</tissue>
    </source>
</reference>
<reference evidence="1" key="2">
    <citation type="journal article" date="2015" name="Data Brief">
        <title>Shoot transcriptome of the giant reed, Arundo donax.</title>
        <authorList>
            <person name="Barrero R.A."/>
            <person name="Guerrero F.D."/>
            <person name="Moolhuijzen P."/>
            <person name="Goolsby J.A."/>
            <person name="Tidwell J."/>
            <person name="Bellgard S.E."/>
            <person name="Bellgard M.I."/>
        </authorList>
    </citation>
    <scope>NUCLEOTIDE SEQUENCE</scope>
    <source>
        <tissue evidence="1">Shoot tissue taken approximately 20 cm above the soil surface</tissue>
    </source>
</reference>
<accession>A0A0A9C8U8</accession>
<name>A0A0A9C8U8_ARUDO</name>
<sequence>MLHVPCVGFLASIPHESFALDTPRKVFTTIPYCFRLHALATSSSSASVRLGLPSLRIPWS</sequence>
<evidence type="ECO:0000313" key="1">
    <source>
        <dbReference type="EMBL" id="JAD69830.1"/>
    </source>
</evidence>
<proteinExistence type="predicted"/>
<protein>
    <submittedName>
        <fullName evidence="1">Uncharacterized protein</fullName>
    </submittedName>
</protein>